<keyword evidence="2" id="KW-1185">Reference proteome</keyword>
<dbReference type="OrthoDB" id="648606at2"/>
<accession>A0A3B7MT91</accession>
<organism evidence="1 2">
    <name type="scientific">Paraflavitalea soli</name>
    <dbReference type="NCBI Taxonomy" id="2315862"/>
    <lineage>
        <taxon>Bacteria</taxon>
        <taxon>Pseudomonadati</taxon>
        <taxon>Bacteroidota</taxon>
        <taxon>Chitinophagia</taxon>
        <taxon>Chitinophagales</taxon>
        <taxon>Chitinophagaceae</taxon>
        <taxon>Paraflavitalea</taxon>
    </lineage>
</organism>
<evidence type="ECO:0000313" key="1">
    <source>
        <dbReference type="EMBL" id="AXY76186.1"/>
    </source>
</evidence>
<evidence type="ECO:0000313" key="2">
    <source>
        <dbReference type="Proteomes" id="UP000263900"/>
    </source>
</evidence>
<proteinExistence type="predicted"/>
<dbReference type="Proteomes" id="UP000263900">
    <property type="component" value="Chromosome"/>
</dbReference>
<reference evidence="1 2" key="1">
    <citation type="submission" date="2018-09" db="EMBL/GenBank/DDBJ databases">
        <title>Genome sequencing of strain 6GH32-13.</title>
        <authorList>
            <person name="Weon H.-Y."/>
            <person name="Heo J."/>
            <person name="Kwon S.-W."/>
        </authorList>
    </citation>
    <scope>NUCLEOTIDE SEQUENCE [LARGE SCALE GENOMIC DNA]</scope>
    <source>
        <strain evidence="1 2">5GH32-13</strain>
    </source>
</reference>
<name>A0A3B7MT91_9BACT</name>
<sequence>METGICVLYVCDEQIDINVLLSSISFFIMRIHTTITNKQSTKNRIPQADFDRVHKYSTLICDAFHKPLFNLEEQHLDCRLFWRVFNLLRSDKQYPAALGKITSDNLKLLEGFDFNKRKPLYRTFNGRYDVSINRNKGVCMLNIPAFDPVRDLRWEGRVTHIKILAAAAVLDFRSMKFLTTSEESGFLDVQQLTTTSLKLSFPARTRRPIVVVMGIEFYQFVGSRYFLRQQDGAKSLTIVKVSF</sequence>
<dbReference type="AlphaFoldDB" id="A0A3B7MT91"/>
<dbReference type="EMBL" id="CP032157">
    <property type="protein sequence ID" value="AXY76186.1"/>
    <property type="molecule type" value="Genomic_DNA"/>
</dbReference>
<gene>
    <name evidence="1" type="ORF">D3H65_20305</name>
</gene>
<dbReference type="KEGG" id="pseg:D3H65_20305"/>
<protein>
    <submittedName>
        <fullName evidence="1">Uncharacterized protein</fullName>
    </submittedName>
</protein>